<evidence type="ECO:0000313" key="1">
    <source>
        <dbReference type="EMBL" id="ORX56376.1"/>
    </source>
</evidence>
<dbReference type="AlphaFoldDB" id="A0A1X2GKY2"/>
<evidence type="ECO:0000313" key="2">
    <source>
        <dbReference type="Proteomes" id="UP000242146"/>
    </source>
</evidence>
<sequence length="200" mass="22543">MSRLRDKVAALQHASALEVWTQIQKKEKVGAPRWLDKALRQVERDGLHLGDTIALSGKSGSGKSYLLESMIQQQACLWIQLDRPFQHQYGHVFAPKTRGDLLALEIGLASWFDQHPQTRWVAVDGQPAEEDALTLKGRLMDQLLTLQQHWPFVLVYTTLPTSPRLPFTYRVDCTRQNTAVVVCLVSPSSRATRSSLLAID</sequence>
<name>A0A1X2GKY2_9FUNG</name>
<gene>
    <name evidence="1" type="ORF">DM01DRAFT_1334861</name>
</gene>
<reference evidence="1 2" key="1">
    <citation type="submission" date="2016-07" db="EMBL/GenBank/DDBJ databases">
        <title>Pervasive Adenine N6-methylation of Active Genes in Fungi.</title>
        <authorList>
            <consortium name="DOE Joint Genome Institute"/>
            <person name="Mondo S.J."/>
            <person name="Dannebaum R.O."/>
            <person name="Kuo R.C."/>
            <person name="Labutti K."/>
            <person name="Haridas S."/>
            <person name="Kuo A."/>
            <person name="Salamov A."/>
            <person name="Ahrendt S.R."/>
            <person name="Lipzen A."/>
            <person name="Sullivan W."/>
            <person name="Andreopoulos W.B."/>
            <person name="Clum A."/>
            <person name="Lindquist E."/>
            <person name="Daum C."/>
            <person name="Ramamoorthy G.K."/>
            <person name="Gryganskyi A."/>
            <person name="Culley D."/>
            <person name="Magnuson J.K."/>
            <person name="James T.Y."/>
            <person name="O'Malley M.A."/>
            <person name="Stajich J.E."/>
            <person name="Spatafora J.W."/>
            <person name="Visel A."/>
            <person name="Grigoriev I.V."/>
        </authorList>
    </citation>
    <scope>NUCLEOTIDE SEQUENCE [LARGE SCALE GENOMIC DNA]</scope>
    <source>
        <strain evidence="1 2">NRRL 3301</strain>
    </source>
</reference>
<keyword evidence="2" id="KW-1185">Reference proteome</keyword>
<protein>
    <submittedName>
        <fullName evidence="1">Uncharacterized protein</fullName>
    </submittedName>
</protein>
<proteinExistence type="predicted"/>
<organism evidence="1 2">
    <name type="scientific">Hesseltinella vesiculosa</name>
    <dbReference type="NCBI Taxonomy" id="101127"/>
    <lineage>
        <taxon>Eukaryota</taxon>
        <taxon>Fungi</taxon>
        <taxon>Fungi incertae sedis</taxon>
        <taxon>Mucoromycota</taxon>
        <taxon>Mucoromycotina</taxon>
        <taxon>Mucoromycetes</taxon>
        <taxon>Mucorales</taxon>
        <taxon>Cunninghamellaceae</taxon>
        <taxon>Hesseltinella</taxon>
    </lineage>
</organism>
<dbReference type="Proteomes" id="UP000242146">
    <property type="component" value="Unassembled WGS sequence"/>
</dbReference>
<dbReference type="EMBL" id="MCGT01000010">
    <property type="protein sequence ID" value="ORX56376.1"/>
    <property type="molecule type" value="Genomic_DNA"/>
</dbReference>
<accession>A0A1X2GKY2</accession>
<dbReference type="OrthoDB" id="2283772at2759"/>
<comment type="caution">
    <text evidence="1">The sequence shown here is derived from an EMBL/GenBank/DDBJ whole genome shotgun (WGS) entry which is preliminary data.</text>
</comment>